<accession>A0A9P0HSZ5</accession>
<proteinExistence type="predicted"/>
<reference evidence="1" key="1">
    <citation type="submission" date="2022-01" db="EMBL/GenBank/DDBJ databases">
        <authorList>
            <person name="King R."/>
        </authorList>
    </citation>
    <scope>NUCLEOTIDE SEQUENCE</scope>
</reference>
<organism evidence="1 2">
    <name type="scientific">Nezara viridula</name>
    <name type="common">Southern green stink bug</name>
    <name type="synonym">Cimex viridulus</name>
    <dbReference type="NCBI Taxonomy" id="85310"/>
    <lineage>
        <taxon>Eukaryota</taxon>
        <taxon>Metazoa</taxon>
        <taxon>Ecdysozoa</taxon>
        <taxon>Arthropoda</taxon>
        <taxon>Hexapoda</taxon>
        <taxon>Insecta</taxon>
        <taxon>Pterygota</taxon>
        <taxon>Neoptera</taxon>
        <taxon>Paraneoptera</taxon>
        <taxon>Hemiptera</taxon>
        <taxon>Heteroptera</taxon>
        <taxon>Panheteroptera</taxon>
        <taxon>Pentatomomorpha</taxon>
        <taxon>Pentatomoidea</taxon>
        <taxon>Pentatomidae</taxon>
        <taxon>Pentatominae</taxon>
        <taxon>Nezara</taxon>
    </lineage>
</organism>
<name>A0A9P0HSZ5_NEZVI</name>
<gene>
    <name evidence="1" type="ORF">NEZAVI_LOCUS15353</name>
</gene>
<dbReference type="AlphaFoldDB" id="A0A9P0HSZ5"/>
<sequence>MHIVRISFVANSGKTRRRRCRTDGILNGDKGQSISHDMKARRLKWAGHVAHSNPSGRLYTTTNARVVGKRPHAGAKNHMDR</sequence>
<dbReference type="OrthoDB" id="6618804at2759"/>
<evidence type="ECO:0000313" key="2">
    <source>
        <dbReference type="Proteomes" id="UP001152798"/>
    </source>
</evidence>
<evidence type="ECO:0000313" key="1">
    <source>
        <dbReference type="EMBL" id="CAH1407687.1"/>
    </source>
</evidence>
<protein>
    <submittedName>
        <fullName evidence="1">Uncharacterized protein</fullName>
    </submittedName>
</protein>
<keyword evidence="2" id="KW-1185">Reference proteome</keyword>
<dbReference type="EMBL" id="OV725083">
    <property type="protein sequence ID" value="CAH1407687.1"/>
    <property type="molecule type" value="Genomic_DNA"/>
</dbReference>
<dbReference type="Proteomes" id="UP001152798">
    <property type="component" value="Chromosome 7"/>
</dbReference>